<name>A0ACB8K4Y7_CITSI</name>
<sequence>MASKALPIFSFSLLIVILLSVLSHYSVSANDDGEKESSSFKFIEHLKVVKKVTSGENENARCGVADTVNGTTRMRSGKKRQQDNHHNRFHTVSHYSFFRGSPRWPASKFSLTYAFLPGTRGDAINPVARAFQTWAPNTQFQFAESQDYRNADIKISFESGDHGAGALSTAVVESWLMLQLLLESQSVCMELIFKELGIFINYNI</sequence>
<gene>
    <name evidence="1" type="ORF">KPL71_019247</name>
</gene>
<keyword evidence="2" id="KW-1185">Reference proteome</keyword>
<accession>A0ACB8K4Y7</accession>
<reference evidence="2" key="1">
    <citation type="journal article" date="2023" name="Hortic. Res.">
        <title>A chromosome-level phased genome enabling allele-level studies in sweet orange: a case study on citrus Huanglongbing tolerance.</title>
        <authorList>
            <person name="Wu B."/>
            <person name="Yu Q."/>
            <person name="Deng Z."/>
            <person name="Duan Y."/>
            <person name="Luo F."/>
            <person name="Gmitter F. Jr."/>
        </authorList>
    </citation>
    <scope>NUCLEOTIDE SEQUENCE [LARGE SCALE GENOMIC DNA]</scope>
    <source>
        <strain evidence="2">cv. Valencia</strain>
    </source>
</reference>
<dbReference type="Proteomes" id="UP000829398">
    <property type="component" value="Chromosome 6"/>
</dbReference>
<proteinExistence type="predicted"/>
<dbReference type="EMBL" id="CM039175">
    <property type="protein sequence ID" value="KAH9739791.1"/>
    <property type="molecule type" value="Genomic_DNA"/>
</dbReference>
<evidence type="ECO:0000313" key="2">
    <source>
        <dbReference type="Proteomes" id="UP000829398"/>
    </source>
</evidence>
<evidence type="ECO:0000313" key="1">
    <source>
        <dbReference type="EMBL" id="KAH9739791.1"/>
    </source>
</evidence>
<protein>
    <submittedName>
        <fullName evidence="1">Uncharacterized protein</fullName>
    </submittedName>
</protein>
<organism evidence="1 2">
    <name type="scientific">Citrus sinensis</name>
    <name type="common">Sweet orange</name>
    <name type="synonym">Citrus aurantium var. sinensis</name>
    <dbReference type="NCBI Taxonomy" id="2711"/>
    <lineage>
        <taxon>Eukaryota</taxon>
        <taxon>Viridiplantae</taxon>
        <taxon>Streptophyta</taxon>
        <taxon>Embryophyta</taxon>
        <taxon>Tracheophyta</taxon>
        <taxon>Spermatophyta</taxon>
        <taxon>Magnoliopsida</taxon>
        <taxon>eudicotyledons</taxon>
        <taxon>Gunneridae</taxon>
        <taxon>Pentapetalae</taxon>
        <taxon>rosids</taxon>
        <taxon>malvids</taxon>
        <taxon>Sapindales</taxon>
        <taxon>Rutaceae</taxon>
        <taxon>Aurantioideae</taxon>
        <taxon>Citrus</taxon>
    </lineage>
</organism>
<comment type="caution">
    <text evidence="1">The sequence shown here is derived from an EMBL/GenBank/DDBJ whole genome shotgun (WGS) entry which is preliminary data.</text>
</comment>